<proteinExistence type="predicted"/>
<sequence>MSQMDTSTEGNGPSQDRRVVLSSQKVDAMDDENARTKEDRNGFDKAFQKVLFSESPEITWIAVIEDSVS</sequence>
<reference evidence="2 3" key="1">
    <citation type="submission" date="2021-06" db="EMBL/GenBank/DDBJ databases">
        <title>Caerostris darwini draft genome.</title>
        <authorList>
            <person name="Kono N."/>
            <person name="Arakawa K."/>
        </authorList>
    </citation>
    <scope>NUCLEOTIDE SEQUENCE [LARGE SCALE GENOMIC DNA]</scope>
</reference>
<accession>A0AAV4MT15</accession>
<keyword evidence="3" id="KW-1185">Reference proteome</keyword>
<evidence type="ECO:0000256" key="1">
    <source>
        <dbReference type="SAM" id="MobiDB-lite"/>
    </source>
</evidence>
<evidence type="ECO:0000313" key="2">
    <source>
        <dbReference type="EMBL" id="GIX75607.1"/>
    </source>
</evidence>
<feature type="region of interest" description="Disordered" evidence="1">
    <location>
        <begin position="1"/>
        <end position="40"/>
    </location>
</feature>
<feature type="compositionally biased region" description="Polar residues" evidence="1">
    <location>
        <begin position="1"/>
        <end position="14"/>
    </location>
</feature>
<evidence type="ECO:0000313" key="3">
    <source>
        <dbReference type="Proteomes" id="UP001054837"/>
    </source>
</evidence>
<comment type="caution">
    <text evidence="2">The sequence shown here is derived from an EMBL/GenBank/DDBJ whole genome shotgun (WGS) entry which is preliminary data.</text>
</comment>
<gene>
    <name evidence="2" type="ORF">CDAR_390011</name>
</gene>
<dbReference type="Proteomes" id="UP001054837">
    <property type="component" value="Unassembled WGS sequence"/>
</dbReference>
<organism evidence="2 3">
    <name type="scientific">Caerostris darwini</name>
    <dbReference type="NCBI Taxonomy" id="1538125"/>
    <lineage>
        <taxon>Eukaryota</taxon>
        <taxon>Metazoa</taxon>
        <taxon>Ecdysozoa</taxon>
        <taxon>Arthropoda</taxon>
        <taxon>Chelicerata</taxon>
        <taxon>Arachnida</taxon>
        <taxon>Araneae</taxon>
        <taxon>Araneomorphae</taxon>
        <taxon>Entelegynae</taxon>
        <taxon>Araneoidea</taxon>
        <taxon>Araneidae</taxon>
        <taxon>Caerostris</taxon>
    </lineage>
</organism>
<name>A0AAV4MT15_9ARAC</name>
<dbReference type="AlphaFoldDB" id="A0AAV4MT15"/>
<protein>
    <submittedName>
        <fullName evidence="2">Uncharacterized protein</fullName>
    </submittedName>
</protein>
<dbReference type="EMBL" id="BPLQ01000839">
    <property type="protein sequence ID" value="GIX75607.1"/>
    <property type="molecule type" value="Genomic_DNA"/>
</dbReference>